<dbReference type="Pfam" id="PF20434">
    <property type="entry name" value="BD-FAE"/>
    <property type="match status" value="1"/>
</dbReference>
<dbReference type="GO" id="GO:0016787">
    <property type="term" value="F:hydrolase activity"/>
    <property type="evidence" value="ECO:0007669"/>
    <property type="project" value="UniProtKB-KW"/>
</dbReference>
<dbReference type="InterPro" id="IPR050300">
    <property type="entry name" value="GDXG_lipolytic_enzyme"/>
</dbReference>
<dbReference type="PANTHER" id="PTHR48081">
    <property type="entry name" value="AB HYDROLASE SUPERFAMILY PROTEIN C4A8.06C"/>
    <property type="match status" value="1"/>
</dbReference>
<dbReference type="PANTHER" id="PTHR48081:SF6">
    <property type="entry name" value="PEPTIDASE S9 PROLYL OLIGOPEPTIDASE CATALYTIC DOMAIN-CONTAINING PROTEIN"/>
    <property type="match status" value="1"/>
</dbReference>
<dbReference type="InterPro" id="IPR029058">
    <property type="entry name" value="AB_hydrolase_fold"/>
</dbReference>
<dbReference type="OrthoDB" id="9794725at2"/>
<evidence type="ECO:0000259" key="2">
    <source>
        <dbReference type="Pfam" id="PF20434"/>
    </source>
</evidence>
<organism evidence="3 4">
    <name type="scientific">Paenibacillus nanensis</name>
    <dbReference type="NCBI Taxonomy" id="393251"/>
    <lineage>
        <taxon>Bacteria</taxon>
        <taxon>Bacillati</taxon>
        <taxon>Bacillota</taxon>
        <taxon>Bacilli</taxon>
        <taxon>Bacillales</taxon>
        <taxon>Paenibacillaceae</taxon>
        <taxon>Paenibacillus</taxon>
    </lineage>
</organism>
<gene>
    <name evidence="3" type="ORF">D3P08_20805</name>
</gene>
<comment type="caution">
    <text evidence="3">The sequence shown here is derived from an EMBL/GenBank/DDBJ whole genome shotgun (WGS) entry which is preliminary data.</text>
</comment>
<dbReference type="SUPFAM" id="SSF53474">
    <property type="entry name" value="alpha/beta-Hydrolases"/>
    <property type="match status" value="1"/>
</dbReference>
<dbReference type="AlphaFoldDB" id="A0A3A1USZ1"/>
<dbReference type="InterPro" id="IPR049492">
    <property type="entry name" value="BD-FAE-like_dom"/>
</dbReference>
<feature type="domain" description="BD-FAE-like" evidence="2">
    <location>
        <begin position="32"/>
        <end position="218"/>
    </location>
</feature>
<dbReference type="EMBL" id="QXQA01000015">
    <property type="protein sequence ID" value="RIX50292.1"/>
    <property type="molecule type" value="Genomic_DNA"/>
</dbReference>
<keyword evidence="1 3" id="KW-0378">Hydrolase</keyword>
<keyword evidence="4" id="KW-1185">Reference proteome</keyword>
<sequence length="263" mass="29098">MIHRLWPNEAPMAKGNESEDIPRLELFLVPDSKPTGLVIICPGGGYRTRAEHEAYPIARWLNEIGVSAAVLHYRVHPYGYPAPLLDGKRAVRYARYYAGEWNVDPGRIAVMGFSAGGHLASTVGTHFDEGDPMSDDPIDRHSSRPDGLILCYPVITFTEPYTHAGSREAQLGSEPGEKLIHALSSELQVNADTPPTFLWHTAEDNSVPPENSLLFAGALSRHGVPFELHIFEQGKHGIGLAPELPDTACWADTCRRWLKRRGF</sequence>
<dbReference type="Gene3D" id="3.40.50.1820">
    <property type="entry name" value="alpha/beta hydrolase"/>
    <property type="match status" value="1"/>
</dbReference>
<reference evidence="3 4" key="1">
    <citation type="submission" date="2018-09" db="EMBL/GenBank/DDBJ databases">
        <title>Paenibacillus aracenensis nov. sp. isolated from a cave in southern Spain.</title>
        <authorList>
            <person name="Jurado V."/>
            <person name="Gutierrez-Patricio S."/>
            <person name="Gonzalez-Pimentel J.L."/>
            <person name="Miller A.Z."/>
            <person name="Laiz L."/>
            <person name="Saiz-Jimenez C."/>
        </authorList>
    </citation>
    <scope>NUCLEOTIDE SEQUENCE [LARGE SCALE GENOMIC DNA]</scope>
    <source>
        <strain evidence="3 4">DSM 22867</strain>
    </source>
</reference>
<evidence type="ECO:0000313" key="4">
    <source>
        <dbReference type="Proteomes" id="UP000266482"/>
    </source>
</evidence>
<dbReference type="Proteomes" id="UP000266482">
    <property type="component" value="Unassembled WGS sequence"/>
</dbReference>
<protein>
    <submittedName>
        <fullName evidence="3">Alpha/beta hydrolase</fullName>
    </submittedName>
</protein>
<evidence type="ECO:0000313" key="3">
    <source>
        <dbReference type="EMBL" id="RIX50292.1"/>
    </source>
</evidence>
<accession>A0A3A1USZ1</accession>
<proteinExistence type="predicted"/>
<name>A0A3A1USZ1_9BACL</name>
<evidence type="ECO:0000256" key="1">
    <source>
        <dbReference type="ARBA" id="ARBA00022801"/>
    </source>
</evidence>
<dbReference type="RefSeq" id="WP_119602041.1">
    <property type="nucleotide sequence ID" value="NZ_QXQA01000015.1"/>
</dbReference>